<dbReference type="Proteomes" id="UP000033441">
    <property type="component" value="Unassembled WGS sequence"/>
</dbReference>
<feature type="transmembrane region" description="Helical" evidence="1">
    <location>
        <begin position="20"/>
        <end position="39"/>
    </location>
</feature>
<keyword evidence="1" id="KW-0812">Transmembrane</keyword>
<evidence type="ECO:0000313" key="3">
    <source>
        <dbReference type="Proteomes" id="UP000033441"/>
    </source>
</evidence>
<name>A0A0F3N803_ANAPH</name>
<reference evidence="2 3" key="1">
    <citation type="submission" date="2015-02" db="EMBL/GenBank/DDBJ databases">
        <title>Genome Sequencing of Rickettsiales.</title>
        <authorList>
            <person name="Daugherty S.C."/>
            <person name="Su Q."/>
            <person name="Abolude K."/>
            <person name="Beier-Sexton M."/>
            <person name="Carlyon J.A."/>
            <person name="Carter R."/>
            <person name="Day N.P."/>
            <person name="Dumler S.J."/>
            <person name="Dyachenko V."/>
            <person name="Godinez A."/>
            <person name="Kurtti T.J."/>
            <person name="Lichay M."/>
            <person name="Mullins K.E."/>
            <person name="Ott S."/>
            <person name="Pappas-Brown V."/>
            <person name="Paris D.H."/>
            <person name="Patel P."/>
            <person name="Richards A.L."/>
            <person name="Sadzewicz L."/>
            <person name="Sears K."/>
            <person name="Seidman D."/>
            <person name="Sengamalay N."/>
            <person name="Stenos J."/>
            <person name="Tallon L.J."/>
            <person name="Vincent G."/>
            <person name="Fraser C.M."/>
            <person name="Munderloh U."/>
            <person name="Dunning-Hotopp J.C."/>
        </authorList>
    </citation>
    <scope>NUCLEOTIDE SEQUENCE [LARGE SCALE GENOMIC DNA]</scope>
    <source>
        <strain evidence="2 3">ApMUC09</strain>
    </source>
</reference>
<dbReference type="EMBL" id="LANV01000001">
    <property type="protein sequence ID" value="KJV64198.1"/>
    <property type="molecule type" value="Genomic_DNA"/>
</dbReference>
<proteinExistence type="predicted"/>
<organism evidence="2 3">
    <name type="scientific">Anaplasma phagocytophilum str. ApMUC09</name>
    <dbReference type="NCBI Taxonomy" id="1359152"/>
    <lineage>
        <taxon>Bacteria</taxon>
        <taxon>Pseudomonadati</taxon>
        <taxon>Pseudomonadota</taxon>
        <taxon>Alphaproteobacteria</taxon>
        <taxon>Rickettsiales</taxon>
        <taxon>Anaplasmataceae</taxon>
        <taxon>Anaplasma</taxon>
        <taxon>phagocytophilum group</taxon>
    </lineage>
</organism>
<protein>
    <submittedName>
        <fullName evidence="2">Uncharacterized protein</fullName>
    </submittedName>
</protein>
<dbReference type="AlphaFoldDB" id="A0A0F3N803"/>
<keyword evidence="1" id="KW-0472">Membrane</keyword>
<comment type="caution">
    <text evidence="2">The sequence shown here is derived from an EMBL/GenBank/DDBJ whole genome shotgun (WGS) entry which is preliminary data.</text>
</comment>
<keyword evidence="1" id="KW-1133">Transmembrane helix</keyword>
<evidence type="ECO:0000313" key="2">
    <source>
        <dbReference type="EMBL" id="KJV64198.1"/>
    </source>
</evidence>
<gene>
    <name evidence="2" type="ORF">APHMUC_0291</name>
</gene>
<accession>A0A0F3N803</accession>
<sequence length="43" mass="4910">MQLLRLITMLISLIRVTMRYIAVVSFMALPMIIEAAIMADVEK</sequence>
<evidence type="ECO:0000256" key="1">
    <source>
        <dbReference type="SAM" id="Phobius"/>
    </source>
</evidence>